<accession>A0A074V968</accession>
<evidence type="ECO:0008006" key="5">
    <source>
        <dbReference type="Google" id="ProtNLM"/>
    </source>
</evidence>
<comment type="caution">
    <text evidence="3">The sequence shown here is derived from an EMBL/GenBank/DDBJ whole genome shotgun (WGS) entry which is preliminary data.</text>
</comment>
<reference evidence="3 4" key="1">
    <citation type="journal article" date="2014" name="PLoS Genet.">
        <title>Hidden diversity in honey bee gut symbionts detected by single-cell genomics.</title>
        <authorList>
            <person name="Engel P."/>
            <person name="Stepanauskas R."/>
            <person name="Moran N."/>
        </authorList>
    </citation>
    <scope>NUCLEOTIDE SEQUENCE [LARGE SCALE GENOMIC DNA]</scope>
    <source>
        <strain evidence="3 4">SCGC AB-598-J21</strain>
    </source>
</reference>
<feature type="transmembrane region" description="Helical" evidence="2">
    <location>
        <begin position="104"/>
        <end position="125"/>
    </location>
</feature>
<keyword evidence="2" id="KW-0812">Transmembrane</keyword>
<sequence length="287" mass="32042">MDFKNLYALLNIKPTASQSDIAKAMRQAAQQQTITLDDLKLCKQYLLNEEERTKYDERLFAAHPELLAPPPEPKPEPEPEPEPEKAEEAKSLAPAKTKQGNKKLYLILAAVAAAIALIAGTVAYFKHFKPIAEAKEAVRDLLKDPDSAKFYDVEKVVNTHAKKVSICGQVNAKATAGGYAGKKMFLYSTETKRALIIPATKPKELIEEFSYSSLYKAACLNVDPEKINADMATYKDTLEKLVSLQRQRLNASSDEEQERLDKAIATTKAKSEEEWEKITIFTDSDDD</sequence>
<evidence type="ECO:0000256" key="2">
    <source>
        <dbReference type="SAM" id="Phobius"/>
    </source>
</evidence>
<organism evidence="3 4">
    <name type="scientific">Snodgrassella alvi SCGC AB-598-J21</name>
    <dbReference type="NCBI Taxonomy" id="1385367"/>
    <lineage>
        <taxon>Bacteria</taxon>
        <taxon>Pseudomonadati</taxon>
        <taxon>Pseudomonadota</taxon>
        <taxon>Betaproteobacteria</taxon>
        <taxon>Neisseriales</taxon>
        <taxon>Neisseriaceae</taxon>
        <taxon>Snodgrassella</taxon>
    </lineage>
</organism>
<dbReference type="AlphaFoldDB" id="A0A074V968"/>
<gene>
    <name evidence="3" type="ORF">SASC598J21_017880</name>
</gene>
<feature type="compositionally biased region" description="Basic and acidic residues" evidence="1">
    <location>
        <begin position="73"/>
        <end position="90"/>
    </location>
</feature>
<evidence type="ECO:0000313" key="4">
    <source>
        <dbReference type="Proteomes" id="UP000027644"/>
    </source>
</evidence>
<evidence type="ECO:0000313" key="3">
    <source>
        <dbReference type="EMBL" id="KEQ00387.1"/>
    </source>
</evidence>
<feature type="region of interest" description="Disordered" evidence="1">
    <location>
        <begin position="65"/>
        <end position="95"/>
    </location>
</feature>
<protein>
    <recommendedName>
        <fullName evidence="5">J domain-containing protein</fullName>
    </recommendedName>
</protein>
<keyword evidence="2" id="KW-0472">Membrane</keyword>
<evidence type="ECO:0000256" key="1">
    <source>
        <dbReference type="SAM" id="MobiDB-lite"/>
    </source>
</evidence>
<keyword evidence="2" id="KW-1133">Transmembrane helix</keyword>
<proteinExistence type="predicted"/>
<dbReference type="Proteomes" id="UP000027644">
    <property type="component" value="Unassembled WGS sequence"/>
</dbReference>
<dbReference type="SUPFAM" id="SSF46565">
    <property type="entry name" value="Chaperone J-domain"/>
    <property type="match status" value="1"/>
</dbReference>
<name>A0A074V968_9NEIS</name>
<dbReference type="InterPro" id="IPR036869">
    <property type="entry name" value="J_dom_sf"/>
</dbReference>
<dbReference type="EMBL" id="AVQL01000451">
    <property type="protein sequence ID" value="KEQ00387.1"/>
    <property type="molecule type" value="Genomic_DNA"/>
</dbReference>